<dbReference type="GO" id="GO:0008252">
    <property type="term" value="F:nucleotidase activity"/>
    <property type="evidence" value="ECO:0007669"/>
    <property type="project" value="TreeGrafter"/>
</dbReference>
<evidence type="ECO:0000313" key="1">
    <source>
        <dbReference type="EMBL" id="KIM68801.1"/>
    </source>
</evidence>
<dbReference type="Proteomes" id="UP000053989">
    <property type="component" value="Unassembled WGS sequence"/>
</dbReference>
<dbReference type="GO" id="GO:0006206">
    <property type="term" value="P:pyrimidine nucleobase metabolic process"/>
    <property type="evidence" value="ECO:0007669"/>
    <property type="project" value="TreeGrafter"/>
</dbReference>
<dbReference type="Pfam" id="PF00702">
    <property type="entry name" value="Hydrolase"/>
    <property type="match status" value="1"/>
</dbReference>
<reference evidence="2" key="2">
    <citation type="submission" date="2015-01" db="EMBL/GenBank/DDBJ databases">
        <title>Evolutionary Origins and Diversification of the Mycorrhizal Mutualists.</title>
        <authorList>
            <consortium name="DOE Joint Genome Institute"/>
            <consortium name="Mycorrhizal Genomics Consortium"/>
            <person name="Kohler A."/>
            <person name="Kuo A."/>
            <person name="Nagy L.G."/>
            <person name="Floudas D."/>
            <person name="Copeland A."/>
            <person name="Barry K.W."/>
            <person name="Cichocki N."/>
            <person name="Veneault-Fourrey C."/>
            <person name="LaButti K."/>
            <person name="Lindquist E.A."/>
            <person name="Lipzen A."/>
            <person name="Lundell T."/>
            <person name="Morin E."/>
            <person name="Murat C."/>
            <person name="Riley R."/>
            <person name="Ohm R."/>
            <person name="Sun H."/>
            <person name="Tunlid A."/>
            <person name="Henrissat B."/>
            <person name="Grigoriev I.V."/>
            <person name="Hibbett D.S."/>
            <person name="Martin F."/>
        </authorList>
    </citation>
    <scope>NUCLEOTIDE SEQUENCE [LARGE SCALE GENOMIC DNA]</scope>
    <source>
        <strain evidence="2">Foug A</strain>
    </source>
</reference>
<dbReference type="SFLD" id="SFLDG01129">
    <property type="entry name" value="C1.5:_HAD__Beta-PGM__Phosphata"/>
    <property type="match status" value="1"/>
</dbReference>
<organism evidence="1 2">
    <name type="scientific">Scleroderma citrinum Foug A</name>
    <dbReference type="NCBI Taxonomy" id="1036808"/>
    <lineage>
        <taxon>Eukaryota</taxon>
        <taxon>Fungi</taxon>
        <taxon>Dikarya</taxon>
        <taxon>Basidiomycota</taxon>
        <taxon>Agaricomycotina</taxon>
        <taxon>Agaricomycetes</taxon>
        <taxon>Agaricomycetidae</taxon>
        <taxon>Boletales</taxon>
        <taxon>Sclerodermatineae</taxon>
        <taxon>Sclerodermataceae</taxon>
        <taxon>Scleroderma</taxon>
    </lineage>
</organism>
<keyword evidence="2" id="KW-1185">Reference proteome</keyword>
<dbReference type="InParanoid" id="A0A0C3ELL8"/>
<dbReference type="InterPro" id="IPR052791">
    <property type="entry name" value="SSM1_domain"/>
</dbReference>
<dbReference type="STRING" id="1036808.A0A0C3ELL8"/>
<dbReference type="SUPFAM" id="SSF56784">
    <property type="entry name" value="HAD-like"/>
    <property type="match status" value="1"/>
</dbReference>
<evidence type="ECO:0008006" key="3">
    <source>
        <dbReference type="Google" id="ProtNLM"/>
    </source>
</evidence>
<accession>A0A0C3ELL8</accession>
<dbReference type="Gene3D" id="3.40.50.1000">
    <property type="entry name" value="HAD superfamily/HAD-like"/>
    <property type="match status" value="1"/>
</dbReference>
<dbReference type="HOGENOM" id="CLU_059493_0_0_1"/>
<dbReference type="AlphaFoldDB" id="A0A0C3ELL8"/>
<dbReference type="InterPro" id="IPR006439">
    <property type="entry name" value="HAD-SF_hydro_IA"/>
</dbReference>
<proteinExistence type="predicted"/>
<gene>
    <name evidence="1" type="ORF">SCLCIDRAFT_1208996</name>
</gene>
<dbReference type="Gene3D" id="1.10.150.450">
    <property type="match status" value="1"/>
</dbReference>
<dbReference type="FunCoup" id="A0A0C3ELL8">
    <property type="interactions" value="300"/>
</dbReference>
<name>A0A0C3ELL8_9AGAM</name>
<dbReference type="PANTHER" id="PTHR47438">
    <property type="entry name" value="PHOSPHATE METABOLISM PROTEIN 8-RELATED"/>
    <property type="match status" value="1"/>
</dbReference>
<dbReference type="EMBL" id="KN822008">
    <property type="protein sequence ID" value="KIM68801.1"/>
    <property type="molecule type" value="Genomic_DNA"/>
</dbReference>
<dbReference type="SFLD" id="SFLDS00003">
    <property type="entry name" value="Haloacid_Dehalogenase"/>
    <property type="match status" value="1"/>
</dbReference>
<dbReference type="SFLD" id="SFLDG01132">
    <property type="entry name" value="C1.5.3:_5'-Nucleotidase_Like"/>
    <property type="match status" value="1"/>
</dbReference>
<reference evidence="1 2" key="1">
    <citation type="submission" date="2014-04" db="EMBL/GenBank/DDBJ databases">
        <authorList>
            <consortium name="DOE Joint Genome Institute"/>
            <person name="Kuo A."/>
            <person name="Kohler A."/>
            <person name="Nagy L.G."/>
            <person name="Floudas D."/>
            <person name="Copeland A."/>
            <person name="Barry K.W."/>
            <person name="Cichocki N."/>
            <person name="Veneault-Fourrey C."/>
            <person name="LaButti K."/>
            <person name="Lindquist E.A."/>
            <person name="Lipzen A."/>
            <person name="Lundell T."/>
            <person name="Morin E."/>
            <person name="Murat C."/>
            <person name="Sun H."/>
            <person name="Tunlid A."/>
            <person name="Henrissat B."/>
            <person name="Grigoriev I.V."/>
            <person name="Hibbett D.S."/>
            <person name="Martin F."/>
            <person name="Nordberg H.P."/>
            <person name="Cantor M.N."/>
            <person name="Hua S.X."/>
        </authorList>
    </citation>
    <scope>NUCLEOTIDE SEQUENCE [LARGE SCALE GENOMIC DNA]</scope>
    <source>
        <strain evidence="1 2">Foug A</strain>
    </source>
</reference>
<dbReference type="NCBIfam" id="TIGR01509">
    <property type="entry name" value="HAD-SF-IA-v3"/>
    <property type="match status" value="1"/>
</dbReference>
<evidence type="ECO:0000313" key="2">
    <source>
        <dbReference type="Proteomes" id="UP000053989"/>
    </source>
</evidence>
<dbReference type="InterPro" id="IPR023214">
    <property type="entry name" value="HAD_sf"/>
</dbReference>
<dbReference type="NCBIfam" id="TIGR01993">
    <property type="entry name" value="Pyr-5-nucltdase"/>
    <property type="match status" value="1"/>
</dbReference>
<dbReference type="InterPro" id="IPR010237">
    <property type="entry name" value="Pyr-5-nucltdase"/>
</dbReference>
<dbReference type="OrthoDB" id="1065058at2759"/>
<dbReference type="PANTHER" id="PTHR47438:SF1">
    <property type="entry name" value="PHOSPHATE METABOLISM PROTEIN 8-RELATED"/>
    <property type="match status" value="1"/>
</dbReference>
<sequence length="247" mass="28153">MSREGQSEDPRMVIWFDIDNTLYSASTKISHAMGERIHAYFVSMGLQEEEASGLHLKYYIQYGLALRGLMHHHEIDPLEFDRKCDGTLPLEDLIRPDPGLRKLFEDLDRTKVRVWALTNAYKNHANRVLNILNIRDQIEGLVFCDYERPNFTCKPEADFYRNAMMQAGISDPSKCLFVDDSKQNVISAKELGWGRCAHFYEAGLQTMEGGKAKTLGQNGDATAGTDGIVVINNLEELRFVWPDIFSK</sequence>
<protein>
    <recommendedName>
        <fullName evidence="3">Pyrimidine 5-nucleotidase</fullName>
    </recommendedName>
</protein>
<dbReference type="GO" id="GO:0009166">
    <property type="term" value="P:nucleotide catabolic process"/>
    <property type="evidence" value="ECO:0007669"/>
    <property type="project" value="TreeGrafter"/>
</dbReference>
<dbReference type="InterPro" id="IPR036412">
    <property type="entry name" value="HAD-like_sf"/>
</dbReference>